<reference evidence="2 3" key="1">
    <citation type="submission" date="2017-06" db="EMBL/GenBank/DDBJ databases">
        <title>Complete genome sequence of Paenibacillus donghaensis KCTC 13049T isolated from East Sea sediment, South Korea.</title>
        <authorList>
            <person name="Jung B.K."/>
            <person name="Hong S.-J."/>
            <person name="Shin J.-H."/>
        </authorList>
    </citation>
    <scope>NUCLEOTIDE SEQUENCE [LARGE SCALE GENOMIC DNA]</scope>
    <source>
        <strain evidence="2 3">KCTC 13049</strain>
    </source>
</reference>
<dbReference type="Proteomes" id="UP000249890">
    <property type="component" value="Chromosome"/>
</dbReference>
<feature type="domain" description="N-acetyltransferase" evidence="1">
    <location>
        <begin position="132"/>
        <end position="269"/>
    </location>
</feature>
<keyword evidence="3" id="KW-1185">Reference proteome</keyword>
<evidence type="ECO:0000259" key="1">
    <source>
        <dbReference type="PROSITE" id="PS51186"/>
    </source>
</evidence>
<accession>A0A2Z2KRF6</accession>
<dbReference type="InterPro" id="IPR000182">
    <property type="entry name" value="GNAT_dom"/>
</dbReference>
<gene>
    <name evidence="2" type="ORF">B9T62_20640</name>
</gene>
<dbReference type="OrthoDB" id="3174529at2"/>
<dbReference type="EMBL" id="CP021780">
    <property type="protein sequence ID" value="ASA23001.1"/>
    <property type="molecule type" value="Genomic_DNA"/>
</dbReference>
<dbReference type="Pfam" id="PF00583">
    <property type="entry name" value="Acetyltransf_1"/>
    <property type="match status" value="1"/>
</dbReference>
<organism evidence="2 3">
    <name type="scientific">Paenibacillus donghaensis</name>
    <dbReference type="NCBI Taxonomy" id="414771"/>
    <lineage>
        <taxon>Bacteria</taxon>
        <taxon>Bacillati</taxon>
        <taxon>Bacillota</taxon>
        <taxon>Bacilli</taxon>
        <taxon>Bacillales</taxon>
        <taxon>Paenibacillaceae</taxon>
        <taxon>Paenibacillus</taxon>
    </lineage>
</organism>
<evidence type="ECO:0000313" key="2">
    <source>
        <dbReference type="EMBL" id="ASA23001.1"/>
    </source>
</evidence>
<dbReference type="SUPFAM" id="SSF55729">
    <property type="entry name" value="Acyl-CoA N-acyltransferases (Nat)"/>
    <property type="match status" value="1"/>
</dbReference>
<evidence type="ECO:0000313" key="3">
    <source>
        <dbReference type="Proteomes" id="UP000249890"/>
    </source>
</evidence>
<dbReference type="AlphaFoldDB" id="A0A2Z2KRF6"/>
<protein>
    <recommendedName>
        <fullName evidence="1">N-acetyltransferase domain-containing protein</fullName>
    </recommendedName>
</protein>
<proteinExistence type="predicted"/>
<sequence length="269" mass="29720">MFKEFETGDTVLEGIEFRKDEVQYNLIHQINGSAGAMKLKTAADNLIYAHTKGYNPWLWIAPSLGAAQRVQLVQQLASQLQETFLPGITAEPEAARLFAETWGGIRNISYHTHMTMHAYQCPVLRQPVHVEGNLRLAGAEDADTIAGFMAHFIQDAFGQSCEPESMLSLAKATASAGRMYLWLVHETPVAMAQIGHRSARYGRINEVFTSRDCRKQGYASAVVAGVCAKLHREGLIPMLYADAKNPDSNQVYQSLGFLEAGTIADIKFN</sequence>
<name>A0A2Z2KRF6_9BACL</name>
<dbReference type="KEGG" id="pdh:B9T62_20640"/>
<dbReference type="Gene3D" id="3.40.630.30">
    <property type="match status" value="1"/>
</dbReference>
<dbReference type="PROSITE" id="PS51186">
    <property type="entry name" value="GNAT"/>
    <property type="match status" value="1"/>
</dbReference>
<dbReference type="InterPro" id="IPR016181">
    <property type="entry name" value="Acyl_CoA_acyltransferase"/>
</dbReference>
<dbReference type="RefSeq" id="WP_087916999.1">
    <property type="nucleotide sequence ID" value="NZ_CP021780.1"/>
</dbReference>
<dbReference type="GO" id="GO:0016747">
    <property type="term" value="F:acyltransferase activity, transferring groups other than amino-acyl groups"/>
    <property type="evidence" value="ECO:0007669"/>
    <property type="project" value="InterPro"/>
</dbReference>